<reference evidence="1" key="1">
    <citation type="journal article" date="2023" name="Science">
        <title>Genome structures resolve the early diversification of teleost fishes.</title>
        <authorList>
            <person name="Parey E."/>
            <person name="Louis A."/>
            <person name="Montfort J."/>
            <person name="Bouchez O."/>
            <person name="Roques C."/>
            <person name="Iampietro C."/>
            <person name="Lluch J."/>
            <person name="Castinel A."/>
            <person name="Donnadieu C."/>
            <person name="Desvignes T."/>
            <person name="Floi Bucao C."/>
            <person name="Jouanno E."/>
            <person name="Wen M."/>
            <person name="Mejri S."/>
            <person name="Dirks R."/>
            <person name="Jansen H."/>
            <person name="Henkel C."/>
            <person name="Chen W.J."/>
            <person name="Zahm M."/>
            <person name="Cabau C."/>
            <person name="Klopp C."/>
            <person name="Thompson A.W."/>
            <person name="Robinson-Rechavi M."/>
            <person name="Braasch I."/>
            <person name="Lecointre G."/>
            <person name="Bobe J."/>
            <person name="Postlethwait J.H."/>
            <person name="Berthelot C."/>
            <person name="Roest Crollius H."/>
            <person name="Guiguen Y."/>
        </authorList>
    </citation>
    <scope>NUCLEOTIDE SEQUENCE</scope>
    <source>
        <strain evidence="1">WJC10195</strain>
    </source>
</reference>
<dbReference type="AlphaFoldDB" id="A0A9Q1ELB3"/>
<name>A0A9Q1ELB3_SYNKA</name>
<accession>A0A9Q1ELB3</accession>
<dbReference type="EMBL" id="JAINUF010000015">
    <property type="protein sequence ID" value="KAJ8340883.1"/>
    <property type="molecule type" value="Genomic_DNA"/>
</dbReference>
<proteinExistence type="predicted"/>
<gene>
    <name evidence="1" type="ORF">SKAU_G00331740</name>
</gene>
<dbReference type="OrthoDB" id="10253954at2759"/>
<protein>
    <submittedName>
        <fullName evidence="1">Uncharacterized protein</fullName>
    </submittedName>
</protein>
<sequence>MAVGVRGLTPDLSQLQEGQLVVRQFQFLRWSAYRDVPDSKKTFLSLMGHVNKWQRECGEGPNHRALPEWGRTQWDVLCLHDAAGDGSVPELCGRILRRPKTLRNSKPNMVESLVGHAHFLQSSRFITDARCAKNLQAEMGDFNLSLPVRHRTPGGARAQHRPWQRQLGYARTPSRYNCLRVIQSGDVGRAELAYFIIPKVCHLGLVLTLATKQPASCTSGTRAVESAGLFAPVSMALASSF</sequence>
<keyword evidence="2" id="KW-1185">Reference proteome</keyword>
<evidence type="ECO:0000313" key="1">
    <source>
        <dbReference type="EMBL" id="KAJ8340883.1"/>
    </source>
</evidence>
<evidence type="ECO:0000313" key="2">
    <source>
        <dbReference type="Proteomes" id="UP001152622"/>
    </source>
</evidence>
<organism evidence="1 2">
    <name type="scientific">Synaphobranchus kaupii</name>
    <name type="common">Kaup's arrowtooth eel</name>
    <dbReference type="NCBI Taxonomy" id="118154"/>
    <lineage>
        <taxon>Eukaryota</taxon>
        <taxon>Metazoa</taxon>
        <taxon>Chordata</taxon>
        <taxon>Craniata</taxon>
        <taxon>Vertebrata</taxon>
        <taxon>Euteleostomi</taxon>
        <taxon>Actinopterygii</taxon>
        <taxon>Neopterygii</taxon>
        <taxon>Teleostei</taxon>
        <taxon>Anguilliformes</taxon>
        <taxon>Synaphobranchidae</taxon>
        <taxon>Synaphobranchus</taxon>
    </lineage>
</organism>
<dbReference type="Proteomes" id="UP001152622">
    <property type="component" value="Chromosome 15"/>
</dbReference>
<comment type="caution">
    <text evidence="1">The sequence shown here is derived from an EMBL/GenBank/DDBJ whole genome shotgun (WGS) entry which is preliminary data.</text>
</comment>